<proteinExistence type="predicted"/>
<name>A0ACC2S2D7_9FUNG</name>
<sequence length="192" mass="20881">MGAPGSLGGRGESGERGGTYTWATRDFSSSWLLSSFLAPYFENFLHPLDLLLSPLDRTIFLRCTKKSAQKPAKPLNSLEDLAHAINEIFVLAYTSQVVNNGALDSVPTWEESLINLDYFLAWAQSHLKLIRSKQSGRATAKSLNPNLTGIDGIQKCSLGTIQSEVGLEIDEKPSKLPEITGKNSVSPNQTTG</sequence>
<dbReference type="EMBL" id="QTSX02005930">
    <property type="protein sequence ID" value="KAJ9056465.1"/>
    <property type="molecule type" value="Genomic_DNA"/>
</dbReference>
<accession>A0ACC2S2D7</accession>
<keyword evidence="2" id="KW-1185">Reference proteome</keyword>
<evidence type="ECO:0000313" key="1">
    <source>
        <dbReference type="EMBL" id="KAJ9056465.1"/>
    </source>
</evidence>
<reference evidence="1" key="1">
    <citation type="submission" date="2022-04" db="EMBL/GenBank/DDBJ databases">
        <title>Genome of the entomopathogenic fungus Entomophthora muscae.</title>
        <authorList>
            <person name="Elya C."/>
            <person name="Lovett B.R."/>
            <person name="Lee E."/>
            <person name="Macias A.M."/>
            <person name="Hajek A.E."/>
            <person name="De Bivort B.L."/>
            <person name="Kasson M.T."/>
            <person name="De Fine Licht H.H."/>
            <person name="Stajich J.E."/>
        </authorList>
    </citation>
    <scope>NUCLEOTIDE SEQUENCE</scope>
    <source>
        <strain evidence="1">Berkeley</strain>
    </source>
</reference>
<protein>
    <submittedName>
        <fullName evidence="1">Uncharacterized protein</fullName>
    </submittedName>
</protein>
<comment type="caution">
    <text evidence="1">The sequence shown here is derived from an EMBL/GenBank/DDBJ whole genome shotgun (WGS) entry which is preliminary data.</text>
</comment>
<gene>
    <name evidence="1" type="ORF">DSO57_1032843</name>
</gene>
<evidence type="ECO:0000313" key="2">
    <source>
        <dbReference type="Proteomes" id="UP001165960"/>
    </source>
</evidence>
<organism evidence="1 2">
    <name type="scientific">Entomophthora muscae</name>
    <dbReference type="NCBI Taxonomy" id="34485"/>
    <lineage>
        <taxon>Eukaryota</taxon>
        <taxon>Fungi</taxon>
        <taxon>Fungi incertae sedis</taxon>
        <taxon>Zoopagomycota</taxon>
        <taxon>Entomophthoromycotina</taxon>
        <taxon>Entomophthoromycetes</taxon>
        <taxon>Entomophthorales</taxon>
        <taxon>Entomophthoraceae</taxon>
        <taxon>Entomophthora</taxon>
    </lineage>
</organism>
<dbReference type="Proteomes" id="UP001165960">
    <property type="component" value="Unassembled WGS sequence"/>
</dbReference>